<dbReference type="Proteomes" id="UP000038802">
    <property type="component" value="Unassembled WGS sequence"/>
</dbReference>
<protein>
    <submittedName>
        <fullName evidence="2">Uncharacterized protein</fullName>
    </submittedName>
</protein>
<organism evidence="2 3">
    <name type="scientific">Mycobacterium tuberculosis</name>
    <dbReference type="NCBI Taxonomy" id="1773"/>
    <lineage>
        <taxon>Bacteria</taxon>
        <taxon>Bacillati</taxon>
        <taxon>Actinomycetota</taxon>
        <taxon>Actinomycetes</taxon>
        <taxon>Mycobacteriales</taxon>
        <taxon>Mycobacteriaceae</taxon>
        <taxon>Mycobacterium</taxon>
        <taxon>Mycobacterium tuberculosis complex</taxon>
    </lineage>
</organism>
<accession>A0A0U0QTZ8</accession>
<dbReference type="AlphaFoldDB" id="A0A0U0QTZ8"/>
<dbReference type="EMBL" id="CSAE01000109">
    <property type="protein sequence ID" value="COV41277.1"/>
    <property type="molecule type" value="Genomic_DNA"/>
</dbReference>
<proteinExistence type="predicted"/>
<reference evidence="3" key="1">
    <citation type="submission" date="2015-03" db="EMBL/GenBank/DDBJ databases">
        <authorList>
            <consortium name="Pathogen Informatics"/>
        </authorList>
    </citation>
    <scope>NUCLEOTIDE SEQUENCE [LARGE SCALE GENOMIC DNA]</scope>
    <source>
        <strain evidence="3">K00500041</strain>
    </source>
</reference>
<sequence length="58" mass="5423">MVVPSNPVASPATVTGRQLARPGTTNAATAATSQASAPTAITGHTSSSTGGSGGGSRI</sequence>
<gene>
    <name evidence="2" type="ORF">ERS007703_01340</name>
</gene>
<feature type="region of interest" description="Disordered" evidence="1">
    <location>
        <begin position="1"/>
        <end position="58"/>
    </location>
</feature>
<feature type="compositionally biased region" description="Low complexity" evidence="1">
    <location>
        <begin position="24"/>
        <end position="49"/>
    </location>
</feature>
<evidence type="ECO:0000313" key="2">
    <source>
        <dbReference type="EMBL" id="COV41277.1"/>
    </source>
</evidence>
<name>A0A0U0QTZ8_MYCTX</name>
<evidence type="ECO:0000313" key="3">
    <source>
        <dbReference type="Proteomes" id="UP000038802"/>
    </source>
</evidence>
<evidence type="ECO:0000256" key="1">
    <source>
        <dbReference type="SAM" id="MobiDB-lite"/>
    </source>
</evidence>